<dbReference type="Proteomes" id="UP000027586">
    <property type="component" value="Unassembled WGS sequence"/>
</dbReference>
<protein>
    <submittedName>
        <fullName evidence="2">Uncharacterized protein</fullName>
    </submittedName>
</protein>
<proteinExistence type="predicted"/>
<name>A0A068S8J1_9FUNG</name>
<sequence>MSLYTLPFAEPILIEDDAPIDPWINDLYEFPPLSTTTPPLTTRSHSSSSSSCSEWDMISMEQENDDWVDLCTDMRPTFADVAEAAGVYHEPIPTTTQHSLISFRWSYGSFKHHHHHKQADSQDFNQDNDHDSLLNDLYDDHKSQARNANRRTPYIQRHRQKVQEVVLRRDLRSLPQVHEKYNRRLTKAENAIATTCAKREIAHNNWRSALVLENPSKIQQEDSAFPSSIDHPLPPRATVQAPYTHVIVQRRRKRRCRTVYTQTTKVPTDLPAEYKTFYRVLVQELLQRQLAPSSDDDDGDDGGDIIDAILKQPLGWHFGAWDSYNNKAFAYHEMKKILASDLRTWHISYFTFEKCNVSFEEYLEYMRKINRIVKEEFKPNANIGFYPSRWMSCSRILSILYLQDIFEMNHERRRLEHVLDDINKNDALKTLYKAISKNGSKHASSRDKQLRKHLIKHFLEQWTSCK</sequence>
<keyword evidence="3" id="KW-1185">Reference proteome</keyword>
<dbReference type="EMBL" id="CBTN010000058">
    <property type="protein sequence ID" value="CDH58609.1"/>
    <property type="molecule type" value="Genomic_DNA"/>
</dbReference>
<evidence type="ECO:0000313" key="2">
    <source>
        <dbReference type="EMBL" id="CDH58609.1"/>
    </source>
</evidence>
<dbReference type="AlphaFoldDB" id="A0A068S8J1"/>
<dbReference type="OrthoDB" id="2265457at2759"/>
<reference evidence="2" key="1">
    <citation type="submission" date="2013-08" db="EMBL/GenBank/DDBJ databases">
        <title>Gene expansion shapes genome architecture in the human pathogen Lichtheimia corymbifera: an evolutionary genomics analysis in the ancient terrestrial Mucorales (Mucoromycotina).</title>
        <authorList>
            <person name="Schwartze V.U."/>
            <person name="Winter S."/>
            <person name="Shelest E."/>
            <person name="Marcet-Houben M."/>
            <person name="Horn F."/>
            <person name="Wehner S."/>
            <person name="Hoffmann K."/>
            <person name="Riege K."/>
            <person name="Sammeth M."/>
            <person name="Nowrousian M."/>
            <person name="Valiante V."/>
            <person name="Linde J."/>
            <person name="Jacobsen I.D."/>
            <person name="Marz M."/>
            <person name="Brakhage A.A."/>
            <person name="Gabaldon T."/>
            <person name="Bocker S."/>
            <person name="Voigt K."/>
        </authorList>
    </citation>
    <scope>NUCLEOTIDE SEQUENCE [LARGE SCALE GENOMIC DNA]</scope>
    <source>
        <strain evidence="2">FSU 9682</strain>
    </source>
</reference>
<evidence type="ECO:0000256" key="1">
    <source>
        <dbReference type="SAM" id="MobiDB-lite"/>
    </source>
</evidence>
<evidence type="ECO:0000313" key="3">
    <source>
        <dbReference type="Proteomes" id="UP000027586"/>
    </source>
</evidence>
<feature type="compositionally biased region" description="Basic and acidic residues" evidence="1">
    <location>
        <begin position="127"/>
        <end position="136"/>
    </location>
</feature>
<accession>A0A068S8J1</accession>
<feature type="region of interest" description="Disordered" evidence="1">
    <location>
        <begin position="117"/>
        <end position="136"/>
    </location>
</feature>
<comment type="caution">
    <text evidence="2">The sequence shown here is derived from an EMBL/GenBank/DDBJ whole genome shotgun (WGS) entry which is preliminary data.</text>
</comment>
<dbReference type="VEuPathDB" id="FungiDB:LCOR_09464.1"/>
<organism evidence="2 3">
    <name type="scientific">Lichtheimia corymbifera JMRC:FSU:9682</name>
    <dbReference type="NCBI Taxonomy" id="1263082"/>
    <lineage>
        <taxon>Eukaryota</taxon>
        <taxon>Fungi</taxon>
        <taxon>Fungi incertae sedis</taxon>
        <taxon>Mucoromycota</taxon>
        <taxon>Mucoromycotina</taxon>
        <taxon>Mucoromycetes</taxon>
        <taxon>Mucorales</taxon>
        <taxon>Lichtheimiaceae</taxon>
        <taxon>Lichtheimia</taxon>
    </lineage>
</organism>
<gene>
    <name evidence="2" type="ORF">LCOR_09464.1</name>
</gene>